<accession>A0A0N4WMX7</accession>
<reference evidence="4" key="1">
    <citation type="submission" date="2017-02" db="UniProtKB">
        <authorList>
            <consortium name="WormBaseParasite"/>
        </authorList>
    </citation>
    <scope>IDENTIFICATION</scope>
</reference>
<dbReference type="AlphaFoldDB" id="A0A0N4WMX7"/>
<dbReference type="Proteomes" id="UP000268014">
    <property type="component" value="Unassembled WGS sequence"/>
</dbReference>
<evidence type="ECO:0000256" key="1">
    <source>
        <dbReference type="SAM" id="MobiDB-lite"/>
    </source>
</evidence>
<sequence>MHLPSDSNRVVRRPGQKCNPMLREPSLGANADVNWGVILQQDFGADSDAGKARNAYSDVRDVHGAYYYSSTIGRVYLLWYKT</sequence>
<dbReference type="EMBL" id="UZAF01017912">
    <property type="protein sequence ID" value="VDO46100.1"/>
    <property type="molecule type" value="Genomic_DNA"/>
</dbReference>
<evidence type="ECO:0000313" key="3">
    <source>
        <dbReference type="Proteomes" id="UP000268014"/>
    </source>
</evidence>
<gene>
    <name evidence="2" type="ORF">HPLM_LOCUS12587</name>
</gene>
<organism evidence="4">
    <name type="scientific">Haemonchus placei</name>
    <name type="common">Barber's pole worm</name>
    <dbReference type="NCBI Taxonomy" id="6290"/>
    <lineage>
        <taxon>Eukaryota</taxon>
        <taxon>Metazoa</taxon>
        <taxon>Ecdysozoa</taxon>
        <taxon>Nematoda</taxon>
        <taxon>Chromadorea</taxon>
        <taxon>Rhabditida</taxon>
        <taxon>Rhabditina</taxon>
        <taxon>Rhabditomorpha</taxon>
        <taxon>Strongyloidea</taxon>
        <taxon>Trichostrongylidae</taxon>
        <taxon>Haemonchus</taxon>
    </lineage>
</organism>
<evidence type="ECO:0000313" key="4">
    <source>
        <dbReference type="WBParaSite" id="HPLM_0001259501-mRNA-1"/>
    </source>
</evidence>
<proteinExistence type="predicted"/>
<evidence type="ECO:0000313" key="2">
    <source>
        <dbReference type="EMBL" id="VDO46100.1"/>
    </source>
</evidence>
<dbReference type="WBParaSite" id="HPLM_0001259501-mRNA-1">
    <property type="protein sequence ID" value="HPLM_0001259501-mRNA-1"/>
    <property type="gene ID" value="HPLM_0001259501"/>
</dbReference>
<feature type="region of interest" description="Disordered" evidence="1">
    <location>
        <begin position="1"/>
        <end position="25"/>
    </location>
</feature>
<reference evidence="2 3" key="2">
    <citation type="submission" date="2018-11" db="EMBL/GenBank/DDBJ databases">
        <authorList>
            <consortium name="Pathogen Informatics"/>
        </authorList>
    </citation>
    <scope>NUCLEOTIDE SEQUENCE [LARGE SCALE GENOMIC DNA]</scope>
    <source>
        <strain evidence="2 3">MHpl1</strain>
    </source>
</reference>
<protein>
    <submittedName>
        <fullName evidence="4">SCP domain-containing protein</fullName>
    </submittedName>
</protein>
<name>A0A0N4WMX7_HAEPC</name>
<keyword evidence="3" id="KW-1185">Reference proteome</keyword>